<comment type="caution">
    <text evidence="3">The sequence shown here is derived from an EMBL/GenBank/DDBJ whole genome shotgun (WGS) entry which is preliminary data.</text>
</comment>
<dbReference type="Gene3D" id="3.40.190.10">
    <property type="entry name" value="Periplasmic binding protein-like II"/>
    <property type="match status" value="2"/>
</dbReference>
<feature type="compositionally biased region" description="Low complexity" evidence="1">
    <location>
        <begin position="48"/>
        <end position="70"/>
    </location>
</feature>
<dbReference type="Pfam" id="PF01547">
    <property type="entry name" value="SBP_bac_1"/>
    <property type="match status" value="1"/>
</dbReference>
<organism evidence="3 4">
    <name type="scientific">Paenibacillus piri</name>
    <dbReference type="NCBI Taxonomy" id="2547395"/>
    <lineage>
        <taxon>Bacteria</taxon>
        <taxon>Bacillati</taxon>
        <taxon>Bacillota</taxon>
        <taxon>Bacilli</taxon>
        <taxon>Bacillales</taxon>
        <taxon>Paenibacillaceae</taxon>
        <taxon>Paenibacillus</taxon>
    </lineage>
</organism>
<dbReference type="PANTHER" id="PTHR43649">
    <property type="entry name" value="ARABINOSE-BINDING PROTEIN-RELATED"/>
    <property type="match status" value="1"/>
</dbReference>
<feature type="region of interest" description="Disordered" evidence="1">
    <location>
        <begin position="48"/>
        <end position="77"/>
    </location>
</feature>
<proteinExistence type="predicted"/>
<dbReference type="InterPro" id="IPR050490">
    <property type="entry name" value="Bact_solute-bd_prot1"/>
</dbReference>
<dbReference type="EMBL" id="SMRT01000001">
    <property type="protein sequence ID" value="TDG00207.1"/>
    <property type="molecule type" value="Genomic_DNA"/>
</dbReference>
<sequence length="569" mass="63523">MVGRQFRISAITTTREGLYMTKIWVKGLSVSLCAVMTATSLAACSGGKEAASSENSGSGNAPANAAGSGKLSEKEREVKVTFPEHPNQPVKNFALVQQEIFKQTNIKLKFETVPNSNYNDKKKTLLATNNLPDIIQIDMSDVNNFGSTGVFLPLLQYMNKGMMPNFKKFWDQYPDIMKLTADGELYGFPAIGRNELKNGFGPVIRTDLLQKHNLPVPKTFDELLTVLAELKKLYPDSTPFSVRKGSGPIHQLFKTMAYPLGSGVGGGNGIYFDKDLNGGQYVYGPATPQFKEVLGYFNKAFSMGVLDKDYAVATQQQWTEKLTSGKSFFFFDNSGFALDYTKQLQKAVPDGKFQIIPTPANKTGQARAEFYATTLTDKMFAISSKAKDPETLIKLLDWMYTEKASNLMSYGVEGVHHTLDEKGQPKLNADYVMKFKDGQPTPFYAMYSDLGSGKLSFTPWFANMDPQVQVEKLTGSWSPVHEEYWKTIADDKAYHDPYIDPPLTKEEAARVKEILAPLNTMLEQEYDKFIMGVKKIDEYDAVMKKARDTGGAELEKIYNDALARLKQKK</sequence>
<dbReference type="OrthoDB" id="9787283at2"/>
<protein>
    <submittedName>
        <fullName evidence="3">Extracellular solute-binding protein</fullName>
    </submittedName>
</protein>
<reference evidence="3 4" key="1">
    <citation type="submission" date="2019-03" db="EMBL/GenBank/DDBJ databases">
        <title>This is whole genome sequence of Paenibacillus sp MS74 strain.</title>
        <authorList>
            <person name="Trinh H.N."/>
        </authorList>
    </citation>
    <scope>NUCLEOTIDE SEQUENCE [LARGE SCALE GENOMIC DNA]</scope>
    <source>
        <strain evidence="3 4">MS74</strain>
    </source>
</reference>
<feature type="signal peptide" evidence="2">
    <location>
        <begin position="1"/>
        <end position="42"/>
    </location>
</feature>
<feature type="chain" id="PRO_5020326160" evidence="2">
    <location>
        <begin position="43"/>
        <end position="569"/>
    </location>
</feature>
<evidence type="ECO:0000256" key="2">
    <source>
        <dbReference type="SAM" id="SignalP"/>
    </source>
</evidence>
<dbReference type="InterPro" id="IPR006059">
    <property type="entry name" value="SBP"/>
</dbReference>
<evidence type="ECO:0000313" key="4">
    <source>
        <dbReference type="Proteomes" id="UP000295636"/>
    </source>
</evidence>
<evidence type="ECO:0000313" key="3">
    <source>
        <dbReference type="EMBL" id="TDG00207.1"/>
    </source>
</evidence>
<dbReference type="SUPFAM" id="SSF53850">
    <property type="entry name" value="Periplasmic binding protein-like II"/>
    <property type="match status" value="1"/>
</dbReference>
<keyword evidence="4" id="KW-1185">Reference proteome</keyword>
<dbReference type="Proteomes" id="UP000295636">
    <property type="component" value="Unassembled WGS sequence"/>
</dbReference>
<dbReference type="PANTHER" id="PTHR43649:SF12">
    <property type="entry name" value="DIACETYLCHITOBIOSE BINDING PROTEIN DASA"/>
    <property type="match status" value="1"/>
</dbReference>
<name>A0A4R5KWM5_9BACL</name>
<evidence type="ECO:0000256" key="1">
    <source>
        <dbReference type="SAM" id="MobiDB-lite"/>
    </source>
</evidence>
<accession>A0A4R5KWM5</accession>
<gene>
    <name evidence="3" type="ORF">E1757_00760</name>
</gene>
<dbReference type="AlphaFoldDB" id="A0A4R5KWM5"/>
<keyword evidence="2" id="KW-0732">Signal</keyword>